<feature type="region of interest" description="Disordered" evidence="1">
    <location>
        <begin position="1"/>
        <end position="51"/>
    </location>
</feature>
<reference evidence="3" key="1">
    <citation type="journal article" date="2010" name="Genome Res.">
        <title>Population genomic sequencing of Coccidioides fungi reveals recent hybridization and transposon control.</title>
        <authorList>
            <person name="Neafsey D.E."/>
            <person name="Barker B.M."/>
            <person name="Sharpton T.J."/>
            <person name="Stajich J.E."/>
            <person name="Park D.J."/>
            <person name="Whiston E."/>
            <person name="Hung C.-Y."/>
            <person name="McMahan C."/>
            <person name="White J."/>
            <person name="Sykes S."/>
            <person name="Heiman D."/>
            <person name="Young S."/>
            <person name="Zeng Q."/>
            <person name="Abouelleil A."/>
            <person name="Aftuck L."/>
            <person name="Bessette D."/>
            <person name="Brown A."/>
            <person name="FitzGerald M."/>
            <person name="Lui A."/>
            <person name="Macdonald J.P."/>
            <person name="Priest M."/>
            <person name="Orbach M.J."/>
            <person name="Galgiani J.N."/>
            <person name="Kirkland T.N."/>
            <person name="Cole G.T."/>
            <person name="Birren B.W."/>
            <person name="Henn M.R."/>
            <person name="Taylor J.W."/>
            <person name="Rounsley S.D."/>
        </authorList>
    </citation>
    <scope>NUCLEOTIDE SEQUENCE [LARGE SCALE GENOMIC DNA]</scope>
    <source>
        <strain evidence="3">RMSCC 3703</strain>
    </source>
</reference>
<accession>A0A0J8QIP9</accession>
<organism evidence="2 3">
    <name type="scientific">Coccidioides immitis RMSCC 3703</name>
    <dbReference type="NCBI Taxonomy" id="454286"/>
    <lineage>
        <taxon>Eukaryota</taxon>
        <taxon>Fungi</taxon>
        <taxon>Dikarya</taxon>
        <taxon>Ascomycota</taxon>
        <taxon>Pezizomycotina</taxon>
        <taxon>Eurotiomycetes</taxon>
        <taxon>Eurotiomycetidae</taxon>
        <taxon>Onygenales</taxon>
        <taxon>Onygenaceae</taxon>
        <taxon>Coccidioides</taxon>
    </lineage>
</organism>
<name>A0A0J8QIP9_COCIT</name>
<dbReference type="Proteomes" id="UP000054559">
    <property type="component" value="Unassembled WGS sequence"/>
</dbReference>
<dbReference type="AlphaFoldDB" id="A0A0J8QIP9"/>
<dbReference type="STRING" id="454286.A0A0J8QIP9"/>
<feature type="compositionally biased region" description="Basic and acidic residues" evidence="1">
    <location>
        <begin position="31"/>
        <end position="51"/>
    </location>
</feature>
<protein>
    <submittedName>
        <fullName evidence="2">Uncharacterized protein</fullName>
    </submittedName>
</protein>
<dbReference type="EMBL" id="DS268118">
    <property type="protein sequence ID" value="KMU72234.1"/>
    <property type="molecule type" value="Genomic_DNA"/>
</dbReference>
<gene>
    <name evidence="2" type="ORF">CISG_00543</name>
</gene>
<evidence type="ECO:0000313" key="2">
    <source>
        <dbReference type="EMBL" id="KMU72234.1"/>
    </source>
</evidence>
<evidence type="ECO:0000256" key="1">
    <source>
        <dbReference type="SAM" id="MobiDB-lite"/>
    </source>
</evidence>
<proteinExistence type="predicted"/>
<sequence>MASAGKPNIDDGRRGTSSPKLKGRGCVFNHDPSRVNDAQHPESRSSSKEAL</sequence>
<evidence type="ECO:0000313" key="3">
    <source>
        <dbReference type="Proteomes" id="UP000054559"/>
    </source>
</evidence>